<evidence type="ECO:0000313" key="1">
    <source>
        <dbReference type="EMBL" id="MDS1270922.1"/>
    </source>
</evidence>
<protein>
    <submittedName>
        <fullName evidence="1">Uncharacterized protein</fullName>
    </submittedName>
</protein>
<reference evidence="2" key="1">
    <citation type="submission" date="2023-07" db="EMBL/GenBank/DDBJ databases">
        <title>Novel species in the genus Lipingzhangella isolated from Sambhar Salt Lake.</title>
        <authorList>
            <person name="Jiya N."/>
            <person name="Kajale S."/>
            <person name="Sharma A."/>
        </authorList>
    </citation>
    <scope>NUCLEOTIDE SEQUENCE [LARGE SCALE GENOMIC DNA]</scope>
    <source>
        <strain evidence="2">LS1_29</strain>
    </source>
</reference>
<organism evidence="1 2">
    <name type="scientific">Lipingzhangella rawalii</name>
    <dbReference type="NCBI Taxonomy" id="2055835"/>
    <lineage>
        <taxon>Bacteria</taxon>
        <taxon>Bacillati</taxon>
        <taxon>Actinomycetota</taxon>
        <taxon>Actinomycetes</taxon>
        <taxon>Streptosporangiales</taxon>
        <taxon>Nocardiopsidaceae</taxon>
        <taxon>Lipingzhangella</taxon>
    </lineage>
</organism>
<keyword evidence="2" id="KW-1185">Reference proteome</keyword>
<dbReference type="Proteomes" id="UP001250214">
    <property type="component" value="Unassembled WGS sequence"/>
</dbReference>
<evidence type="ECO:0000313" key="2">
    <source>
        <dbReference type="Proteomes" id="UP001250214"/>
    </source>
</evidence>
<accession>A0ABU2H6J3</accession>
<proteinExistence type="predicted"/>
<gene>
    <name evidence="1" type="ORF">RIF23_11490</name>
</gene>
<sequence length="55" mass="5919">MLRRARELLHNLAQEVLELGLEPRPPVTRLIEAPGQEELFDAAPASEAGRDGGAG</sequence>
<dbReference type="EMBL" id="JAVLVT010000005">
    <property type="protein sequence ID" value="MDS1270922.1"/>
    <property type="molecule type" value="Genomic_DNA"/>
</dbReference>
<name>A0ABU2H6J3_9ACTN</name>
<comment type="caution">
    <text evidence="1">The sequence shown here is derived from an EMBL/GenBank/DDBJ whole genome shotgun (WGS) entry which is preliminary data.</text>
</comment>